<gene>
    <name evidence="1" type="ORF">MSIMFB_05663</name>
</gene>
<organism evidence="1 2">
    <name type="scientific">Mycobacterium simulans</name>
    <dbReference type="NCBI Taxonomy" id="627089"/>
    <lineage>
        <taxon>Bacteria</taxon>
        <taxon>Bacillati</taxon>
        <taxon>Actinomycetota</taxon>
        <taxon>Actinomycetes</taxon>
        <taxon>Mycobacteriales</taxon>
        <taxon>Mycobacteriaceae</taxon>
        <taxon>Mycobacterium</taxon>
    </lineage>
</organism>
<dbReference type="AlphaFoldDB" id="A0A7Z7ITD2"/>
<evidence type="ECO:0000313" key="2">
    <source>
        <dbReference type="Proteomes" id="UP000554965"/>
    </source>
</evidence>
<proteinExistence type="predicted"/>
<keyword evidence="2" id="KW-1185">Reference proteome</keyword>
<protein>
    <submittedName>
        <fullName evidence="1">Uncharacterized protein</fullName>
    </submittedName>
</protein>
<reference evidence="1 2" key="1">
    <citation type="submission" date="2017-10" db="EMBL/GenBank/DDBJ databases">
        <authorList>
            <consortium name="Urmite Genomes"/>
        </authorList>
    </citation>
    <scope>NUCLEOTIDE SEQUENCE [LARGE SCALE GENOMIC DNA]</scope>
    <source>
        <strain evidence="1 2">FB-527</strain>
    </source>
</reference>
<name>A0A7Z7ITD2_9MYCO</name>
<dbReference type="Proteomes" id="UP000554965">
    <property type="component" value="Unassembled WGS sequence"/>
</dbReference>
<dbReference type="EMBL" id="OCTY01000006">
    <property type="protein sequence ID" value="SOK27367.1"/>
    <property type="molecule type" value="Genomic_DNA"/>
</dbReference>
<sequence length="55" mass="4938">MRDAIAALAAVAGNAALTAITAGPADTPQSGVTTGTTVPAGTCVAAVAGGPTAAD</sequence>
<comment type="caution">
    <text evidence="1">The sequence shown here is derived from an EMBL/GenBank/DDBJ whole genome shotgun (WGS) entry which is preliminary data.</text>
</comment>
<accession>A0A7Z7ITD2</accession>
<evidence type="ECO:0000313" key="1">
    <source>
        <dbReference type="EMBL" id="SOK27367.1"/>
    </source>
</evidence>